<gene>
    <name evidence="8" type="primary">phnC</name>
    <name evidence="8" type="ORF">AELLOGFF_04628</name>
</gene>
<dbReference type="PANTHER" id="PTHR43166">
    <property type="entry name" value="AMINO ACID IMPORT ATP-BINDING PROTEIN"/>
    <property type="match status" value="1"/>
</dbReference>
<dbReference type="InterPro" id="IPR017871">
    <property type="entry name" value="ABC_transporter-like_CS"/>
</dbReference>
<keyword evidence="2" id="KW-1003">Cell membrane</keyword>
<evidence type="ECO:0000313" key="8">
    <source>
        <dbReference type="EMBL" id="CAA0123681.1"/>
    </source>
</evidence>
<evidence type="ECO:0000256" key="3">
    <source>
        <dbReference type="ARBA" id="ARBA00022741"/>
    </source>
</evidence>
<evidence type="ECO:0000256" key="1">
    <source>
        <dbReference type="ARBA" id="ARBA00022448"/>
    </source>
</evidence>
<dbReference type="InterPro" id="IPR003439">
    <property type="entry name" value="ABC_transporter-like_ATP-bd"/>
</dbReference>
<dbReference type="AlphaFoldDB" id="A0A5S9QVI9"/>
<protein>
    <submittedName>
        <fullName evidence="8">Phosphate-import ATP-binding protein PhnC</fullName>
        <ecNumber evidence="8">3.6.3.27</ecNumber>
    </submittedName>
</protein>
<feature type="domain" description="ABC transporter" evidence="7">
    <location>
        <begin position="34"/>
        <end position="279"/>
    </location>
</feature>
<organism evidence="8 9">
    <name type="scientific">Mycolicibacterium vanbaalenii</name>
    <name type="common">Mycobacterium vanbaalenii</name>
    <dbReference type="NCBI Taxonomy" id="110539"/>
    <lineage>
        <taxon>Bacteria</taxon>
        <taxon>Bacillati</taxon>
        <taxon>Actinomycetota</taxon>
        <taxon>Actinomycetes</taxon>
        <taxon>Mycobacteriales</taxon>
        <taxon>Mycobacteriaceae</taxon>
        <taxon>Mycolicibacterium</taxon>
    </lineage>
</organism>
<dbReference type="Pfam" id="PF00005">
    <property type="entry name" value="ABC_tran"/>
    <property type="match status" value="1"/>
</dbReference>
<dbReference type="Gene3D" id="3.40.50.300">
    <property type="entry name" value="P-loop containing nucleotide triphosphate hydrolases"/>
    <property type="match status" value="1"/>
</dbReference>
<dbReference type="InterPro" id="IPR012693">
    <property type="entry name" value="ABC_transpr_PhnC"/>
</dbReference>
<proteinExistence type="predicted"/>
<accession>A0A5S9QVI9</accession>
<evidence type="ECO:0000256" key="4">
    <source>
        <dbReference type="ARBA" id="ARBA00022840"/>
    </source>
</evidence>
<dbReference type="PROSITE" id="PS00211">
    <property type="entry name" value="ABC_TRANSPORTER_1"/>
    <property type="match status" value="1"/>
</dbReference>
<evidence type="ECO:0000256" key="5">
    <source>
        <dbReference type="ARBA" id="ARBA00022967"/>
    </source>
</evidence>
<sequence>MISLIFWATDVGAPAEASVDTDGSFNHSQTSTAIDVTDLSVRYRRNATAALSGVNLIVRQGETVALIGTNGAGKSTLLRCLVRLIEPAAGSITIGGRPVTGASRRALRNIRQDVGFVFQRFQLIPRLSVFHNVMHGAMGRRGCRCAWPVASPDDVRAEAMASLHRVGLDGLADRRAETLSGGQQQRVAIARMLMQRPRLILADEPVASLDPVSARSVLDLLAAVAAERGVTVVMALHQVPLALEFADRVVGLRDGVLEFDSAAGDCDAAQLQTVYRTTPR</sequence>
<dbReference type="SMART" id="SM00382">
    <property type="entry name" value="AAA"/>
    <property type="match status" value="1"/>
</dbReference>
<dbReference type="CDD" id="cd03256">
    <property type="entry name" value="ABC_PhnC_transporter"/>
    <property type="match status" value="1"/>
</dbReference>
<dbReference type="EC" id="3.6.3.27" evidence="8"/>
<keyword evidence="5" id="KW-1278">Translocase</keyword>
<dbReference type="SUPFAM" id="SSF52540">
    <property type="entry name" value="P-loop containing nucleoside triphosphate hydrolases"/>
    <property type="match status" value="1"/>
</dbReference>
<dbReference type="PROSITE" id="PS50893">
    <property type="entry name" value="ABC_TRANSPORTER_2"/>
    <property type="match status" value="1"/>
</dbReference>
<dbReference type="GO" id="GO:0015416">
    <property type="term" value="F:ABC-type phosphonate transporter activity"/>
    <property type="evidence" value="ECO:0007669"/>
    <property type="project" value="InterPro"/>
</dbReference>
<keyword evidence="3" id="KW-0547">Nucleotide-binding</keyword>
<dbReference type="GO" id="GO:0005524">
    <property type="term" value="F:ATP binding"/>
    <property type="evidence" value="ECO:0007669"/>
    <property type="project" value="UniProtKB-KW"/>
</dbReference>
<dbReference type="EMBL" id="CACSIP010000022">
    <property type="protein sequence ID" value="CAA0123681.1"/>
    <property type="molecule type" value="Genomic_DNA"/>
</dbReference>
<dbReference type="GO" id="GO:0016887">
    <property type="term" value="F:ATP hydrolysis activity"/>
    <property type="evidence" value="ECO:0007669"/>
    <property type="project" value="InterPro"/>
</dbReference>
<dbReference type="InterPro" id="IPR027417">
    <property type="entry name" value="P-loop_NTPase"/>
</dbReference>
<evidence type="ECO:0000313" key="9">
    <source>
        <dbReference type="Proteomes" id="UP000430146"/>
    </source>
</evidence>
<keyword evidence="9" id="KW-1185">Reference proteome</keyword>
<dbReference type="Proteomes" id="UP000430146">
    <property type="component" value="Unassembled WGS sequence"/>
</dbReference>
<evidence type="ECO:0000256" key="6">
    <source>
        <dbReference type="ARBA" id="ARBA00023136"/>
    </source>
</evidence>
<evidence type="ECO:0000259" key="7">
    <source>
        <dbReference type="PROSITE" id="PS50893"/>
    </source>
</evidence>
<keyword evidence="8" id="KW-0378">Hydrolase</keyword>
<dbReference type="InterPro" id="IPR003593">
    <property type="entry name" value="AAA+_ATPase"/>
</dbReference>
<dbReference type="GO" id="GO:0016020">
    <property type="term" value="C:membrane"/>
    <property type="evidence" value="ECO:0007669"/>
    <property type="project" value="InterPro"/>
</dbReference>
<keyword evidence="1" id="KW-0813">Transport</keyword>
<reference evidence="8 9" key="1">
    <citation type="submission" date="2019-11" db="EMBL/GenBank/DDBJ databases">
        <authorList>
            <person name="Holert J."/>
        </authorList>
    </citation>
    <scope>NUCLEOTIDE SEQUENCE [LARGE SCALE GENOMIC DNA]</scope>
    <source>
        <strain evidence="8">BC8_1</strain>
    </source>
</reference>
<dbReference type="OrthoDB" id="3190580at2"/>
<name>A0A5S9QVI9_MYCVN</name>
<keyword evidence="4 8" id="KW-0067">ATP-binding</keyword>
<dbReference type="InterPro" id="IPR050086">
    <property type="entry name" value="MetN_ABC_transporter-like"/>
</dbReference>
<keyword evidence="6" id="KW-0472">Membrane</keyword>
<evidence type="ECO:0000256" key="2">
    <source>
        <dbReference type="ARBA" id="ARBA00022475"/>
    </source>
</evidence>